<evidence type="ECO:0000259" key="3">
    <source>
        <dbReference type="Pfam" id="PF12146"/>
    </source>
</evidence>
<dbReference type="PANTHER" id="PTHR22946:SF9">
    <property type="entry name" value="POLYKETIDE TRANSFERASE AF380"/>
    <property type="match status" value="1"/>
</dbReference>
<keyword evidence="1 4" id="KW-0378">Hydrolase</keyword>
<keyword evidence="2" id="KW-0472">Membrane</keyword>
<feature type="domain" description="Serine aminopeptidase S33" evidence="3">
    <location>
        <begin position="61"/>
        <end position="171"/>
    </location>
</feature>
<sequence length="558" mass="61736">MNFRLYWRPINLVLSLILLGVGLWLTATFNPRIQSEPLAILLDNQRQLVARIYPPKTGNSPYPAIVLCHGVNSSKEVMAPLAVELARNGIAAITFDFGGYGESYPLPLAAKSEEKLAVSTLNDAQAVVNFAFSHPERFDPNRVGIGGHSLGGTVAQQLAQQDTRIRQVLVISMTPETALPKKADFWFGVGAYEQLNTASEIRAALGDNPAELVVSPTADHITAPYDPFLIQSAVKWAMGSRGAGEQRSRGAGEQRSSIYPVSLSLLTPVFFILILGLLMTFAGGLACGTCLLLRLGERLRGPTYSANLTPQLRQVYRYAVSWLIALVMLLVWSMGANNLSPIRGAGNMLIFAWCLQLVSNYALRHPFQVAAVVRVALLYSCLCLGAFFLPVLICGMGEIMSHPVYLTHLPQFLLQWPLFTIYNLVQKLKLDLLPAHTLELEPSFLLVFVVWLELIWPGVTLTGLQVMFGRALGWLRRDWKLTEMGKISQKQLGLLTMLLVVLAGAIYQRITDGLLGVVATNGLMVLQMLALMVFLPIGVIVACCRSSWWRRWERWLLH</sequence>
<gene>
    <name evidence="4" type="ORF">ENR15_06815</name>
</gene>
<dbReference type="InterPro" id="IPR029058">
    <property type="entry name" value="AB_hydrolase_fold"/>
</dbReference>
<dbReference type="Pfam" id="PF12146">
    <property type="entry name" value="Hydrolase_4"/>
    <property type="match status" value="1"/>
</dbReference>
<feature type="transmembrane region" description="Helical" evidence="2">
    <location>
        <begin position="445"/>
        <end position="472"/>
    </location>
</feature>
<dbReference type="InterPro" id="IPR022742">
    <property type="entry name" value="Hydrolase_4"/>
</dbReference>
<feature type="transmembrane region" description="Helical" evidence="2">
    <location>
        <begin position="492"/>
        <end position="510"/>
    </location>
</feature>
<proteinExistence type="predicted"/>
<name>A0A7C3VQU4_9CYAN</name>
<comment type="caution">
    <text evidence="4">The sequence shown here is derived from an EMBL/GenBank/DDBJ whole genome shotgun (WGS) entry which is preliminary data.</text>
</comment>
<feature type="transmembrane region" description="Helical" evidence="2">
    <location>
        <begin position="6"/>
        <end position="25"/>
    </location>
</feature>
<dbReference type="Gene3D" id="3.40.50.1820">
    <property type="entry name" value="alpha/beta hydrolase"/>
    <property type="match status" value="1"/>
</dbReference>
<feature type="transmembrane region" description="Helical" evidence="2">
    <location>
        <begin position="522"/>
        <end position="544"/>
    </location>
</feature>
<dbReference type="PANTHER" id="PTHR22946">
    <property type="entry name" value="DIENELACTONE HYDROLASE DOMAIN-CONTAINING PROTEIN-RELATED"/>
    <property type="match status" value="1"/>
</dbReference>
<dbReference type="InterPro" id="IPR050261">
    <property type="entry name" value="FrsA_esterase"/>
</dbReference>
<keyword evidence="2" id="KW-1133">Transmembrane helix</keyword>
<accession>A0A7C3VQU4</accession>
<dbReference type="SUPFAM" id="SSF53474">
    <property type="entry name" value="alpha/beta-Hydrolases"/>
    <property type="match status" value="1"/>
</dbReference>
<feature type="transmembrane region" description="Helical" evidence="2">
    <location>
        <begin position="344"/>
        <end position="363"/>
    </location>
</feature>
<organism evidence="4">
    <name type="scientific">Planktothricoides sp. SpSt-374</name>
    <dbReference type="NCBI Taxonomy" id="2282167"/>
    <lineage>
        <taxon>Bacteria</taxon>
        <taxon>Bacillati</taxon>
        <taxon>Cyanobacteriota</taxon>
        <taxon>Cyanophyceae</taxon>
        <taxon>Oscillatoriophycideae</taxon>
        <taxon>Oscillatoriales</taxon>
        <taxon>Oscillatoriaceae</taxon>
        <taxon>Planktothricoides</taxon>
    </lineage>
</organism>
<feature type="transmembrane region" description="Helical" evidence="2">
    <location>
        <begin position="369"/>
        <end position="393"/>
    </location>
</feature>
<dbReference type="AlphaFoldDB" id="A0A7C3VQU4"/>
<keyword evidence="2" id="KW-0812">Transmembrane</keyword>
<dbReference type="GO" id="GO:0052689">
    <property type="term" value="F:carboxylic ester hydrolase activity"/>
    <property type="evidence" value="ECO:0007669"/>
    <property type="project" value="UniProtKB-ARBA"/>
</dbReference>
<reference evidence="4" key="1">
    <citation type="journal article" date="2020" name="mSystems">
        <title>Genome- and Community-Level Interaction Insights into Carbon Utilization and Element Cycling Functions of Hydrothermarchaeota in Hydrothermal Sediment.</title>
        <authorList>
            <person name="Zhou Z."/>
            <person name="Liu Y."/>
            <person name="Xu W."/>
            <person name="Pan J."/>
            <person name="Luo Z.H."/>
            <person name="Li M."/>
        </authorList>
    </citation>
    <scope>NUCLEOTIDE SEQUENCE [LARGE SCALE GENOMIC DNA]</scope>
    <source>
        <strain evidence="4">SpSt-374</strain>
    </source>
</reference>
<evidence type="ECO:0000313" key="4">
    <source>
        <dbReference type="EMBL" id="HGG00356.1"/>
    </source>
</evidence>
<dbReference type="EMBL" id="DSPX01000064">
    <property type="protein sequence ID" value="HGG00356.1"/>
    <property type="molecule type" value="Genomic_DNA"/>
</dbReference>
<evidence type="ECO:0000256" key="1">
    <source>
        <dbReference type="ARBA" id="ARBA00022801"/>
    </source>
</evidence>
<protein>
    <submittedName>
        <fullName evidence="4">Alpha/beta fold hydrolase</fullName>
    </submittedName>
</protein>
<feature type="transmembrane region" description="Helical" evidence="2">
    <location>
        <begin position="265"/>
        <end position="295"/>
    </location>
</feature>
<evidence type="ECO:0000256" key="2">
    <source>
        <dbReference type="SAM" id="Phobius"/>
    </source>
</evidence>
<feature type="transmembrane region" description="Helical" evidence="2">
    <location>
        <begin position="315"/>
        <end position="332"/>
    </location>
</feature>